<gene>
    <name evidence="2" type="ORF">STAFG_8470</name>
</gene>
<organism evidence="2 3">
    <name type="scientific">Streptomyces afghaniensis 772</name>
    <dbReference type="NCBI Taxonomy" id="1283301"/>
    <lineage>
        <taxon>Bacteria</taxon>
        <taxon>Bacillati</taxon>
        <taxon>Actinomycetota</taxon>
        <taxon>Actinomycetes</taxon>
        <taxon>Kitasatosporales</taxon>
        <taxon>Streptomycetaceae</taxon>
        <taxon>Streptomyces</taxon>
    </lineage>
</organism>
<accession>S4N9M9</accession>
<proteinExistence type="predicted"/>
<feature type="region of interest" description="Disordered" evidence="1">
    <location>
        <begin position="28"/>
        <end position="47"/>
    </location>
</feature>
<evidence type="ECO:0000313" key="3">
    <source>
        <dbReference type="Proteomes" id="UP000015001"/>
    </source>
</evidence>
<feature type="compositionally biased region" description="Basic and acidic residues" evidence="1">
    <location>
        <begin position="35"/>
        <end position="47"/>
    </location>
</feature>
<sequence length="47" mass="5181">MALLSDGGVLGRTRSIVRVPRRRVVTRCSGSGGRLRSDREGRCHTWG</sequence>
<evidence type="ECO:0000313" key="2">
    <source>
        <dbReference type="EMBL" id="EPJ34484.1"/>
    </source>
</evidence>
<keyword evidence="3" id="KW-1185">Reference proteome</keyword>
<comment type="caution">
    <text evidence="2">The sequence shown here is derived from an EMBL/GenBank/DDBJ whole genome shotgun (WGS) entry which is preliminary data.</text>
</comment>
<dbReference type="EMBL" id="AOPY01001696">
    <property type="protein sequence ID" value="EPJ34484.1"/>
    <property type="molecule type" value="Genomic_DNA"/>
</dbReference>
<evidence type="ECO:0000256" key="1">
    <source>
        <dbReference type="SAM" id="MobiDB-lite"/>
    </source>
</evidence>
<protein>
    <submittedName>
        <fullName evidence="2">Uncharacterized protein</fullName>
    </submittedName>
</protein>
<dbReference type="Proteomes" id="UP000015001">
    <property type="component" value="Unassembled WGS sequence"/>
</dbReference>
<dbReference type="PATRIC" id="fig|1283301.3.peg.8404"/>
<dbReference type="HOGENOM" id="CLU_3173490_0_0_11"/>
<dbReference type="AlphaFoldDB" id="S4N9M9"/>
<name>S4N9M9_9ACTN</name>
<reference evidence="2 3" key="1">
    <citation type="submission" date="2013-02" db="EMBL/GenBank/DDBJ databases">
        <title>Draft Genome Sequence of Streptomyces afghaniensis, Which Produces Compounds of the Julimycin B-Complex.</title>
        <authorList>
            <person name="Gruening B.A."/>
            <person name="Praeg A."/>
            <person name="Erxleben A."/>
            <person name="Guenther S."/>
            <person name="Fiedler H.-P."/>
            <person name="Goodfellow M."/>
            <person name="Mueller M."/>
        </authorList>
    </citation>
    <scope>NUCLEOTIDE SEQUENCE [LARGE SCALE GENOMIC DNA]</scope>
    <source>
        <strain evidence="2 3">772</strain>
    </source>
</reference>